<feature type="region of interest" description="Disordered" evidence="1">
    <location>
        <begin position="1"/>
        <end position="21"/>
    </location>
</feature>
<evidence type="ECO:0000313" key="2">
    <source>
        <dbReference type="EMBL" id="KAH0781228.1"/>
    </source>
</evidence>
<evidence type="ECO:0000256" key="1">
    <source>
        <dbReference type="SAM" id="MobiDB-lite"/>
    </source>
</evidence>
<protein>
    <submittedName>
        <fullName evidence="2">Uncharacterized protein</fullName>
    </submittedName>
</protein>
<name>A0ABQ7WMB9_SOLTU</name>
<accession>A0ABQ7WMB9</accession>
<sequence>MEEGPHIDDTDDDVQEAPHQLEDGVQSTIDDLKELNLGTLEDPRPTFISALLTP</sequence>
<keyword evidence="3" id="KW-1185">Reference proteome</keyword>
<dbReference type="EMBL" id="JAIVGD010000001">
    <property type="protein sequence ID" value="KAH0781228.1"/>
    <property type="molecule type" value="Genomic_DNA"/>
</dbReference>
<gene>
    <name evidence="2" type="ORF">KY290_000826</name>
</gene>
<reference evidence="2 3" key="1">
    <citation type="journal article" date="2021" name="bioRxiv">
        <title>Chromosome-scale and haplotype-resolved genome assembly of a tetraploid potato cultivar.</title>
        <authorList>
            <person name="Sun H."/>
            <person name="Jiao W.-B."/>
            <person name="Krause K."/>
            <person name="Campoy J.A."/>
            <person name="Goel M."/>
            <person name="Folz-Donahue K."/>
            <person name="Kukat C."/>
            <person name="Huettel B."/>
            <person name="Schneeberger K."/>
        </authorList>
    </citation>
    <scope>NUCLEOTIDE SEQUENCE [LARGE SCALE GENOMIC DNA]</scope>
    <source>
        <strain evidence="2">SolTubOtavaFocal</strain>
        <tissue evidence="2">Leaves</tissue>
    </source>
</reference>
<comment type="caution">
    <text evidence="2">The sequence shown here is derived from an EMBL/GenBank/DDBJ whole genome shotgun (WGS) entry which is preliminary data.</text>
</comment>
<dbReference type="Proteomes" id="UP000826656">
    <property type="component" value="Unassembled WGS sequence"/>
</dbReference>
<organism evidence="2 3">
    <name type="scientific">Solanum tuberosum</name>
    <name type="common">Potato</name>
    <dbReference type="NCBI Taxonomy" id="4113"/>
    <lineage>
        <taxon>Eukaryota</taxon>
        <taxon>Viridiplantae</taxon>
        <taxon>Streptophyta</taxon>
        <taxon>Embryophyta</taxon>
        <taxon>Tracheophyta</taxon>
        <taxon>Spermatophyta</taxon>
        <taxon>Magnoliopsida</taxon>
        <taxon>eudicotyledons</taxon>
        <taxon>Gunneridae</taxon>
        <taxon>Pentapetalae</taxon>
        <taxon>asterids</taxon>
        <taxon>lamiids</taxon>
        <taxon>Solanales</taxon>
        <taxon>Solanaceae</taxon>
        <taxon>Solanoideae</taxon>
        <taxon>Solaneae</taxon>
        <taxon>Solanum</taxon>
    </lineage>
</organism>
<evidence type="ECO:0000313" key="3">
    <source>
        <dbReference type="Proteomes" id="UP000826656"/>
    </source>
</evidence>
<proteinExistence type="predicted"/>